<dbReference type="EMBL" id="JASBNA010000021">
    <property type="protein sequence ID" value="KAK7685172.1"/>
    <property type="molecule type" value="Genomic_DNA"/>
</dbReference>
<sequence length="109" mass="12667">MSAMSTLFTRAKTYMQELLNTSEDVPKKDLSPMKWGDFLKVMQEMGFEYDPSTAGSSVRFDPPGDRDHPITLHKPHPDPTLSPVMLRQIAKRLKRTYGWSEEDFYRRLS</sequence>
<dbReference type="GO" id="GO:0003729">
    <property type="term" value="F:mRNA binding"/>
    <property type="evidence" value="ECO:0007669"/>
    <property type="project" value="InterPro"/>
</dbReference>
<dbReference type="Pfam" id="PF07927">
    <property type="entry name" value="HicA_toxin"/>
    <property type="match status" value="1"/>
</dbReference>
<protein>
    <recommendedName>
        <fullName evidence="4">Type II toxin-antitoxin system HicA family toxin</fullName>
    </recommendedName>
</protein>
<accession>A0AAW0G0X7</accession>
<evidence type="ECO:0000256" key="1">
    <source>
        <dbReference type="SAM" id="MobiDB-lite"/>
    </source>
</evidence>
<evidence type="ECO:0000313" key="3">
    <source>
        <dbReference type="Proteomes" id="UP001385951"/>
    </source>
</evidence>
<dbReference type="SUPFAM" id="SSF54786">
    <property type="entry name" value="YcfA/nrd intein domain"/>
    <property type="match status" value="1"/>
</dbReference>
<dbReference type="AlphaFoldDB" id="A0AAW0G0X7"/>
<gene>
    <name evidence="2" type="ORF">QCA50_011535</name>
</gene>
<name>A0AAW0G0X7_9APHY</name>
<dbReference type="InterPro" id="IPR012933">
    <property type="entry name" value="HicA_mRNA_interferase"/>
</dbReference>
<reference evidence="2 3" key="1">
    <citation type="submission" date="2022-09" db="EMBL/GenBank/DDBJ databases">
        <authorList>
            <person name="Palmer J.M."/>
        </authorList>
    </citation>
    <scope>NUCLEOTIDE SEQUENCE [LARGE SCALE GENOMIC DNA]</scope>
    <source>
        <strain evidence="2 3">DSM 7382</strain>
    </source>
</reference>
<dbReference type="PANTHER" id="PTHR40788">
    <property type="entry name" value="CLR5 DOMAIN-CONTAINING PROTEIN-RELATED"/>
    <property type="match status" value="1"/>
</dbReference>
<keyword evidence="3" id="KW-1185">Reference proteome</keyword>
<organism evidence="2 3">
    <name type="scientific">Cerrena zonata</name>
    <dbReference type="NCBI Taxonomy" id="2478898"/>
    <lineage>
        <taxon>Eukaryota</taxon>
        <taxon>Fungi</taxon>
        <taxon>Dikarya</taxon>
        <taxon>Basidiomycota</taxon>
        <taxon>Agaricomycotina</taxon>
        <taxon>Agaricomycetes</taxon>
        <taxon>Polyporales</taxon>
        <taxon>Cerrenaceae</taxon>
        <taxon>Cerrena</taxon>
    </lineage>
</organism>
<proteinExistence type="predicted"/>
<dbReference type="PANTHER" id="PTHR40788:SF1">
    <property type="entry name" value="IPA PROTEIN"/>
    <property type="match status" value="1"/>
</dbReference>
<comment type="caution">
    <text evidence="2">The sequence shown here is derived from an EMBL/GenBank/DDBJ whole genome shotgun (WGS) entry which is preliminary data.</text>
</comment>
<evidence type="ECO:0000313" key="2">
    <source>
        <dbReference type="EMBL" id="KAK7685172.1"/>
    </source>
</evidence>
<dbReference type="Proteomes" id="UP001385951">
    <property type="component" value="Unassembled WGS sequence"/>
</dbReference>
<evidence type="ECO:0008006" key="4">
    <source>
        <dbReference type="Google" id="ProtNLM"/>
    </source>
</evidence>
<feature type="region of interest" description="Disordered" evidence="1">
    <location>
        <begin position="52"/>
        <end position="81"/>
    </location>
</feature>